<dbReference type="Gene3D" id="1.20.1250.20">
    <property type="entry name" value="MFS general substrate transporter like domains"/>
    <property type="match status" value="1"/>
</dbReference>
<feature type="transmembrane region" description="Helical" evidence="8">
    <location>
        <begin position="331"/>
        <end position="350"/>
    </location>
</feature>
<comment type="subcellular location">
    <subcellularLocation>
        <location evidence="1">Cell membrane</location>
        <topology evidence="1">Multi-pass membrane protein</topology>
    </subcellularLocation>
</comment>
<feature type="transmembrane region" description="Helical" evidence="8">
    <location>
        <begin position="267"/>
        <end position="290"/>
    </location>
</feature>
<name>A0A5R9GHD3_9BACL</name>
<feature type="transmembrane region" description="Helical" evidence="8">
    <location>
        <begin position="77"/>
        <end position="103"/>
    </location>
</feature>
<dbReference type="RefSeq" id="WP_138195551.1">
    <property type="nucleotide sequence ID" value="NZ_VCIW01000012.1"/>
</dbReference>
<dbReference type="PROSITE" id="PS50850">
    <property type="entry name" value="MFS"/>
    <property type="match status" value="1"/>
</dbReference>
<feature type="compositionally biased region" description="Low complexity" evidence="7">
    <location>
        <begin position="519"/>
        <end position="531"/>
    </location>
</feature>
<dbReference type="Proteomes" id="UP000309676">
    <property type="component" value="Unassembled WGS sequence"/>
</dbReference>
<feature type="transmembrane region" description="Helical" evidence="8">
    <location>
        <begin position="12"/>
        <end position="34"/>
    </location>
</feature>
<dbReference type="GO" id="GO:0022857">
    <property type="term" value="F:transmembrane transporter activity"/>
    <property type="evidence" value="ECO:0007669"/>
    <property type="project" value="InterPro"/>
</dbReference>
<feature type="transmembrane region" description="Helical" evidence="8">
    <location>
        <begin position="399"/>
        <end position="417"/>
    </location>
</feature>
<feature type="transmembrane region" description="Helical" evidence="8">
    <location>
        <begin position="197"/>
        <end position="218"/>
    </location>
</feature>
<evidence type="ECO:0000313" key="11">
    <source>
        <dbReference type="Proteomes" id="UP000309676"/>
    </source>
</evidence>
<feature type="domain" description="Major facilitator superfamily (MFS) profile" evidence="9">
    <location>
        <begin position="12"/>
        <end position="515"/>
    </location>
</feature>
<keyword evidence="6 8" id="KW-0472">Membrane</keyword>
<evidence type="ECO:0000256" key="7">
    <source>
        <dbReference type="SAM" id="MobiDB-lite"/>
    </source>
</evidence>
<keyword evidence="3" id="KW-1003">Cell membrane</keyword>
<dbReference type="GO" id="GO:0005886">
    <property type="term" value="C:plasma membrane"/>
    <property type="evidence" value="ECO:0007669"/>
    <property type="project" value="UniProtKB-SubCell"/>
</dbReference>
<dbReference type="PANTHER" id="PTHR23501:SF197">
    <property type="entry name" value="COMD"/>
    <property type="match status" value="1"/>
</dbReference>
<dbReference type="PRINTS" id="PR01036">
    <property type="entry name" value="TCRTETB"/>
</dbReference>
<sequence>MEHLTQKQKVTIMIALMASMFFAAINQTLVSTAMPRIIAMLGGMEYYSWVIMIYMLVSTVATILVGKLSDLYGRKPFLLFGIVVFMVGAFLTGLSTNIFQMIAYRGIQGLGGGVLMAVTTMAVGDLFAPRERAKWTGLMMGIFGLSSVIGPTLGGVMIDHMDWHWLFWVFLPLGFVAFAMIWRMFPKKTDVKSVSIDYAGSLVLSLCIVALLLGFSWAGTKYDWVSFEILGLFAAAIVLAVVLVFIERKAENPVMPLSLFKNGIVNVSNGIGFLMNAGMMGAMVYIPFFVQGVEGFTPTQSGFVNMPMTIMMIVMSALVGRWMSKTGKYKLYAVGGVCLMIAGMGLMMFMDNIAMAVLSMCVFGLGLGLCMPVFTLVVQNAVPMTQLGVATASATLFRNLGGTIGIAVLGSVMNTALSRNLKDAMASQEGVDLTKLDPQTAESVTPFLNPQILLDQPKLQSIMASLPAEMQPLFERLTAMLRAVLADTLSTVFMSGAALLVVALALVVFLKEIPLRSAQKGPEAAEAPAPQEGRKLATQE</sequence>
<feature type="transmembrane region" description="Helical" evidence="8">
    <location>
        <begin position="135"/>
        <end position="153"/>
    </location>
</feature>
<feature type="transmembrane region" description="Helical" evidence="8">
    <location>
        <begin position="165"/>
        <end position="185"/>
    </location>
</feature>
<evidence type="ECO:0000259" key="9">
    <source>
        <dbReference type="PROSITE" id="PS50850"/>
    </source>
</evidence>
<feature type="transmembrane region" description="Helical" evidence="8">
    <location>
        <begin position="356"/>
        <end position="378"/>
    </location>
</feature>
<dbReference type="PROSITE" id="PS00216">
    <property type="entry name" value="SUGAR_TRANSPORT_1"/>
    <property type="match status" value="1"/>
</dbReference>
<dbReference type="EMBL" id="VCIW01000012">
    <property type="protein sequence ID" value="TLS50865.1"/>
    <property type="molecule type" value="Genomic_DNA"/>
</dbReference>
<dbReference type="Gene3D" id="1.20.1720.10">
    <property type="entry name" value="Multidrug resistance protein D"/>
    <property type="match status" value="1"/>
</dbReference>
<feature type="transmembrane region" description="Helical" evidence="8">
    <location>
        <begin position="109"/>
        <end position="128"/>
    </location>
</feature>
<dbReference type="InterPro" id="IPR011701">
    <property type="entry name" value="MFS"/>
</dbReference>
<protein>
    <submittedName>
        <fullName evidence="10">MFS transporter</fullName>
    </submittedName>
</protein>
<proteinExistence type="predicted"/>
<accession>A0A5R9GHD3</accession>
<dbReference type="AlphaFoldDB" id="A0A5R9GHD3"/>
<dbReference type="PANTHER" id="PTHR23501">
    <property type="entry name" value="MAJOR FACILITATOR SUPERFAMILY"/>
    <property type="match status" value="1"/>
</dbReference>
<dbReference type="InterPro" id="IPR020846">
    <property type="entry name" value="MFS_dom"/>
</dbReference>
<keyword evidence="4 8" id="KW-0812">Transmembrane</keyword>
<dbReference type="CDD" id="cd17502">
    <property type="entry name" value="MFS_Azr1_MDR_like"/>
    <property type="match status" value="1"/>
</dbReference>
<evidence type="ECO:0000256" key="6">
    <source>
        <dbReference type="ARBA" id="ARBA00023136"/>
    </source>
</evidence>
<evidence type="ECO:0000313" key="10">
    <source>
        <dbReference type="EMBL" id="TLS50865.1"/>
    </source>
</evidence>
<dbReference type="InterPro" id="IPR005829">
    <property type="entry name" value="Sugar_transporter_CS"/>
</dbReference>
<feature type="transmembrane region" description="Helical" evidence="8">
    <location>
        <begin position="224"/>
        <end position="246"/>
    </location>
</feature>
<evidence type="ECO:0000256" key="4">
    <source>
        <dbReference type="ARBA" id="ARBA00022692"/>
    </source>
</evidence>
<evidence type="ECO:0000256" key="1">
    <source>
        <dbReference type="ARBA" id="ARBA00004651"/>
    </source>
</evidence>
<evidence type="ECO:0000256" key="2">
    <source>
        <dbReference type="ARBA" id="ARBA00022448"/>
    </source>
</evidence>
<keyword evidence="5 8" id="KW-1133">Transmembrane helix</keyword>
<gene>
    <name evidence="10" type="ORF">FE782_17600</name>
</gene>
<evidence type="ECO:0000256" key="5">
    <source>
        <dbReference type="ARBA" id="ARBA00022989"/>
    </source>
</evidence>
<evidence type="ECO:0000256" key="8">
    <source>
        <dbReference type="SAM" id="Phobius"/>
    </source>
</evidence>
<comment type="caution">
    <text evidence="10">The sequence shown here is derived from an EMBL/GenBank/DDBJ whole genome shotgun (WGS) entry which is preliminary data.</text>
</comment>
<keyword evidence="11" id="KW-1185">Reference proteome</keyword>
<dbReference type="OrthoDB" id="9816041at2"/>
<organism evidence="10 11">
    <name type="scientific">Paenibacillus antri</name>
    <dbReference type="NCBI Taxonomy" id="2582848"/>
    <lineage>
        <taxon>Bacteria</taxon>
        <taxon>Bacillati</taxon>
        <taxon>Bacillota</taxon>
        <taxon>Bacilli</taxon>
        <taxon>Bacillales</taxon>
        <taxon>Paenibacillaceae</taxon>
        <taxon>Paenibacillus</taxon>
    </lineage>
</organism>
<dbReference type="InterPro" id="IPR036259">
    <property type="entry name" value="MFS_trans_sf"/>
</dbReference>
<dbReference type="Pfam" id="PF07690">
    <property type="entry name" value="MFS_1"/>
    <property type="match status" value="1"/>
</dbReference>
<dbReference type="FunFam" id="1.20.1720.10:FF:000004">
    <property type="entry name" value="EmrB/QacA family drug resistance transporter"/>
    <property type="match status" value="1"/>
</dbReference>
<keyword evidence="2" id="KW-0813">Transport</keyword>
<feature type="region of interest" description="Disordered" evidence="7">
    <location>
        <begin position="519"/>
        <end position="540"/>
    </location>
</feature>
<reference evidence="10 11" key="1">
    <citation type="submission" date="2019-05" db="EMBL/GenBank/DDBJ databases">
        <authorList>
            <person name="Narsing Rao M.P."/>
            <person name="Li W.J."/>
        </authorList>
    </citation>
    <scope>NUCLEOTIDE SEQUENCE [LARGE SCALE GENOMIC DNA]</scope>
    <source>
        <strain evidence="10 11">SYSU_K30003</strain>
    </source>
</reference>
<feature type="transmembrane region" description="Helical" evidence="8">
    <location>
        <begin position="302"/>
        <end position="319"/>
    </location>
</feature>
<feature type="transmembrane region" description="Helical" evidence="8">
    <location>
        <begin position="489"/>
        <end position="510"/>
    </location>
</feature>
<dbReference type="SUPFAM" id="SSF103473">
    <property type="entry name" value="MFS general substrate transporter"/>
    <property type="match status" value="1"/>
</dbReference>
<evidence type="ECO:0000256" key="3">
    <source>
        <dbReference type="ARBA" id="ARBA00022475"/>
    </source>
</evidence>
<feature type="transmembrane region" description="Helical" evidence="8">
    <location>
        <begin position="46"/>
        <end position="65"/>
    </location>
</feature>